<protein>
    <submittedName>
        <fullName evidence="1">Uncharacterized protein</fullName>
    </submittedName>
</protein>
<dbReference type="EMBL" id="CM042034">
    <property type="protein sequence ID" value="KAI3763176.1"/>
    <property type="molecule type" value="Genomic_DNA"/>
</dbReference>
<proteinExistence type="predicted"/>
<reference evidence="2" key="1">
    <citation type="journal article" date="2022" name="Mol. Ecol. Resour.">
        <title>The genomes of chicory, endive, great burdock and yacon provide insights into Asteraceae palaeo-polyploidization history and plant inulin production.</title>
        <authorList>
            <person name="Fan W."/>
            <person name="Wang S."/>
            <person name="Wang H."/>
            <person name="Wang A."/>
            <person name="Jiang F."/>
            <person name="Liu H."/>
            <person name="Zhao H."/>
            <person name="Xu D."/>
            <person name="Zhang Y."/>
        </authorList>
    </citation>
    <scope>NUCLEOTIDE SEQUENCE [LARGE SCALE GENOMIC DNA]</scope>
    <source>
        <strain evidence="2">cv. Yunnan</strain>
    </source>
</reference>
<evidence type="ECO:0000313" key="2">
    <source>
        <dbReference type="Proteomes" id="UP001056120"/>
    </source>
</evidence>
<reference evidence="1 2" key="2">
    <citation type="journal article" date="2022" name="Mol. Ecol. Resour.">
        <title>The genomes of chicory, endive, great burdock and yacon provide insights into Asteraceae paleo-polyploidization history and plant inulin production.</title>
        <authorList>
            <person name="Fan W."/>
            <person name="Wang S."/>
            <person name="Wang H."/>
            <person name="Wang A."/>
            <person name="Jiang F."/>
            <person name="Liu H."/>
            <person name="Zhao H."/>
            <person name="Xu D."/>
            <person name="Zhang Y."/>
        </authorList>
    </citation>
    <scope>NUCLEOTIDE SEQUENCE [LARGE SCALE GENOMIC DNA]</scope>
    <source>
        <strain evidence="2">cv. Yunnan</strain>
        <tissue evidence="1">Leaves</tissue>
    </source>
</reference>
<dbReference type="Proteomes" id="UP001056120">
    <property type="component" value="Linkage Group LG17"/>
</dbReference>
<name>A0ACB9EWV3_9ASTR</name>
<organism evidence="1 2">
    <name type="scientific">Smallanthus sonchifolius</name>
    <dbReference type="NCBI Taxonomy" id="185202"/>
    <lineage>
        <taxon>Eukaryota</taxon>
        <taxon>Viridiplantae</taxon>
        <taxon>Streptophyta</taxon>
        <taxon>Embryophyta</taxon>
        <taxon>Tracheophyta</taxon>
        <taxon>Spermatophyta</taxon>
        <taxon>Magnoliopsida</taxon>
        <taxon>eudicotyledons</taxon>
        <taxon>Gunneridae</taxon>
        <taxon>Pentapetalae</taxon>
        <taxon>asterids</taxon>
        <taxon>campanulids</taxon>
        <taxon>Asterales</taxon>
        <taxon>Asteraceae</taxon>
        <taxon>Asteroideae</taxon>
        <taxon>Heliantheae alliance</taxon>
        <taxon>Millerieae</taxon>
        <taxon>Smallanthus</taxon>
    </lineage>
</organism>
<keyword evidence="2" id="KW-1185">Reference proteome</keyword>
<gene>
    <name evidence="1" type="ORF">L1987_53627</name>
</gene>
<sequence length="67" mass="7929">MRLVRDLRVWRFISSAAYLAWKEFIQVGGLFINYYMYHGGTNFGRTAVLRRNDPLANGGQGIWDFRW</sequence>
<evidence type="ECO:0000313" key="1">
    <source>
        <dbReference type="EMBL" id="KAI3763176.1"/>
    </source>
</evidence>
<comment type="caution">
    <text evidence="1">The sequence shown here is derived from an EMBL/GenBank/DDBJ whole genome shotgun (WGS) entry which is preliminary data.</text>
</comment>
<accession>A0ACB9EWV3</accession>